<proteinExistence type="predicted"/>
<dbReference type="EMBL" id="GECU01035353">
    <property type="protein sequence ID" value="JAS72353.1"/>
    <property type="molecule type" value="Transcribed_RNA"/>
</dbReference>
<sequence length="99" mass="11491">LRQKGKVYDFDDFAEAVQNSNLRNVTVCKLTEPSDFFVPFNFSSLHVIGKTEPRPYLSDMAQVVFKRGSLNLLYKNSFSDKEFIELKYLKVKYLKQGSL</sequence>
<feature type="non-terminal residue" evidence="1">
    <location>
        <position position="99"/>
    </location>
</feature>
<reference evidence="1" key="1">
    <citation type="submission" date="2015-11" db="EMBL/GenBank/DDBJ databases">
        <title>De novo transcriptome assembly of four potential Pierce s Disease insect vectors from Arizona vineyards.</title>
        <authorList>
            <person name="Tassone E.E."/>
        </authorList>
    </citation>
    <scope>NUCLEOTIDE SEQUENCE</scope>
</reference>
<gene>
    <name evidence="1" type="ORF">g.56793</name>
</gene>
<name>A0A1B6HCE6_9HEMI</name>
<accession>A0A1B6HCE6</accession>
<feature type="non-terminal residue" evidence="1">
    <location>
        <position position="1"/>
    </location>
</feature>
<evidence type="ECO:0000313" key="1">
    <source>
        <dbReference type="EMBL" id="JAS72353.1"/>
    </source>
</evidence>
<protein>
    <submittedName>
        <fullName evidence="1">Uncharacterized protein</fullName>
    </submittedName>
</protein>
<dbReference type="AlphaFoldDB" id="A0A1B6HCE6"/>
<organism evidence="1">
    <name type="scientific">Homalodisca liturata</name>
    <dbReference type="NCBI Taxonomy" id="320908"/>
    <lineage>
        <taxon>Eukaryota</taxon>
        <taxon>Metazoa</taxon>
        <taxon>Ecdysozoa</taxon>
        <taxon>Arthropoda</taxon>
        <taxon>Hexapoda</taxon>
        <taxon>Insecta</taxon>
        <taxon>Pterygota</taxon>
        <taxon>Neoptera</taxon>
        <taxon>Paraneoptera</taxon>
        <taxon>Hemiptera</taxon>
        <taxon>Auchenorrhyncha</taxon>
        <taxon>Membracoidea</taxon>
        <taxon>Cicadellidae</taxon>
        <taxon>Cicadellinae</taxon>
        <taxon>Proconiini</taxon>
        <taxon>Homalodisca</taxon>
    </lineage>
</organism>